<dbReference type="KEGG" id="mhos:CXR34_04095"/>
<accession>A0A2K9D9D6</accession>
<dbReference type="AlphaFoldDB" id="A0A2K9D9D6"/>
<dbReference type="RefSeq" id="WP_101305659.1">
    <property type="nucleotide sequence ID" value="NZ_CP025299.1"/>
</dbReference>
<reference evidence="1 2" key="1">
    <citation type="submission" date="2017-12" db="EMBL/GenBank/DDBJ databases">
        <title>Isolation and characterization of estrogens degradatiion strain Microbacterium hominis SJTG1.</title>
        <authorList>
            <person name="Xiong W."/>
            <person name="Yin C."/>
            <person name="Zheng D."/>
            <person name="Liang R."/>
        </authorList>
    </citation>
    <scope>NUCLEOTIDE SEQUENCE [LARGE SCALE GENOMIC DNA]</scope>
    <source>
        <strain evidence="1 2">SJTG1</strain>
    </source>
</reference>
<gene>
    <name evidence="1" type="ORF">CXR34_04095</name>
</gene>
<evidence type="ECO:0000313" key="1">
    <source>
        <dbReference type="EMBL" id="AUG28731.1"/>
    </source>
</evidence>
<dbReference type="Gene3D" id="2.70.70.10">
    <property type="entry name" value="Glucose Permease (Domain IIA)"/>
    <property type="match status" value="1"/>
</dbReference>
<organism evidence="1 2">
    <name type="scientific">Microbacterium hominis</name>
    <dbReference type="NCBI Taxonomy" id="162426"/>
    <lineage>
        <taxon>Bacteria</taxon>
        <taxon>Bacillati</taxon>
        <taxon>Actinomycetota</taxon>
        <taxon>Actinomycetes</taxon>
        <taxon>Micrococcales</taxon>
        <taxon>Microbacteriaceae</taxon>
        <taxon>Microbacterium</taxon>
    </lineage>
</organism>
<dbReference type="InterPro" id="IPR011055">
    <property type="entry name" value="Dup_hybrid_motif"/>
</dbReference>
<protein>
    <recommendedName>
        <fullName evidence="3">M23 family metallopeptidase</fullName>
    </recommendedName>
</protein>
<sequence length="244" mass="26074">MSVSAFWAEDRWTRPFGYRPGPNEDNPYTLGYHIGQDVGGRSWFGPVPVLVSGVVVQSGRGALIGGYVVVRVSDGTFHTYCHLRTGSLPGYGTQLTAGDDLVPLARSTSQYTGDDYMGSASDGAHCHFVVSTNPATAYSPRAGTVIDPRPIIRAALSGDTAGGNARPFPPEGLFVNLSQQQENDIYMRVEAIANAVGDIGRAVALLLKRGGLDQQQENDIYMRVEAIANEVGEIGRAIESKPTS</sequence>
<dbReference type="EMBL" id="CP025299">
    <property type="protein sequence ID" value="AUG28731.1"/>
    <property type="molecule type" value="Genomic_DNA"/>
</dbReference>
<name>A0A2K9D9D6_9MICO</name>
<evidence type="ECO:0000313" key="2">
    <source>
        <dbReference type="Proteomes" id="UP000233276"/>
    </source>
</evidence>
<proteinExistence type="predicted"/>
<evidence type="ECO:0008006" key="3">
    <source>
        <dbReference type="Google" id="ProtNLM"/>
    </source>
</evidence>
<dbReference type="SUPFAM" id="SSF51261">
    <property type="entry name" value="Duplicated hybrid motif"/>
    <property type="match status" value="1"/>
</dbReference>
<dbReference type="Proteomes" id="UP000233276">
    <property type="component" value="Chromosome"/>
</dbReference>